<keyword evidence="5" id="KW-0472">Membrane</keyword>
<dbReference type="PROSITE" id="PS01285">
    <property type="entry name" value="FA58C_1"/>
    <property type="match status" value="1"/>
</dbReference>
<feature type="domain" description="F5/8 type C" evidence="7">
    <location>
        <begin position="1485"/>
        <end position="1645"/>
    </location>
</feature>
<keyword evidence="3" id="KW-0964">Secreted</keyword>
<evidence type="ECO:0000256" key="6">
    <source>
        <dbReference type="ARBA" id="ARBA00023157"/>
    </source>
</evidence>
<dbReference type="PANTHER" id="PTHR46806">
    <property type="entry name" value="F5/8 TYPE C DOMAIN-CONTAINING PROTEIN"/>
    <property type="match status" value="1"/>
</dbReference>
<keyword evidence="6" id="KW-1015">Disulfide bond</keyword>
<dbReference type="InterPro" id="IPR050633">
    <property type="entry name" value="Neuropilin_MCO_CoagFactor"/>
</dbReference>
<accession>A0ABM0M762</accession>
<keyword evidence="4" id="KW-0130">Cell adhesion</keyword>
<dbReference type="Proteomes" id="UP000694865">
    <property type="component" value="Unplaced"/>
</dbReference>
<dbReference type="CDD" id="cd11304">
    <property type="entry name" value="Cadherin_repeat"/>
    <property type="match status" value="1"/>
</dbReference>
<dbReference type="Gene3D" id="2.60.120.260">
    <property type="entry name" value="Galactose-binding domain-like"/>
    <property type="match status" value="2"/>
</dbReference>
<dbReference type="SUPFAM" id="SSF50939">
    <property type="entry name" value="Sialidases"/>
    <property type="match status" value="1"/>
</dbReference>
<evidence type="ECO:0000256" key="2">
    <source>
        <dbReference type="ARBA" id="ARBA00004613"/>
    </source>
</evidence>
<dbReference type="InterPro" id="IPR000421">
    <property type="entry name" value="FA58C"/>
</dbReference>
<proteinExistence type="predicted"/>
<organism evidence="8 9">
    <name type="scientific">Saccoglossus kowalevskii</name>
    <name type="common">Acorn worm</name>
    <dbReference type="NCBI Taxonomy" id="10224"/>
    <lineage>
        <taxon>Eukaryota</taxon>
        <taxon>Metazoa</taxon>
        <taxon>Hemichordata</taxon>
        <taxon>Enteropneusta</taxon>
        <taxon>Harrimaniidae</taxon>
        <taxon>Saccoglossus</taxon>
    </lineage>
</organism>
<dbReference type="GeneID" id="102801823"/>
<dbReference type="InterPro" id="IPR008979">
    <property type="entry name" value="Galactose-bd-like_sf"/>
</dbReference>
<gene>
    <name evidence="9" type="primary">LOC102801823</name>
</gene>
<evidence type="ECO:0000259" key="7">
    <source>
        <dbReference type="PROSITE" id="PS50022"/>
    </source>
</evidence>
<dbReference type="PROSITE" id="PS50022">
    <property type="entry name" value="FA58C_3"/>
    <property type="match status" value="2"/>
</dbReference>
<dbReference type="Pfam" id="PF00754">
    <property type="entry name" value="F5_F8_type_C"/>
    <property type="match status" value="2"/>
</dbReference>
<sequence>MSKWTKDCPELRKSTFLVNAVLKPPVIVDASESGITYCKCIERGCENNAPVACHHGQCDDVTGECVCSYCWKGPQCDQPENAYLPIFMQDYTEVEVATHSKVVAVAMARDLDALKCPDKDECACSKIHYFIESGNDQSLFLVNPTSGEIISTIMVSVIPIGGIKSRERRSVGLPEEATFTLEKYGDFAGTSEVKVGSNVEMGLTIWMPATTMNISIVITTDVSTTAYMTLCSPNISHTGSNIAGIDDDLISYHLQADAGDYRYNRLELNIGEIENQALDLINQEASEIRIGFSVIMQDVVDVVDGDIVKVYATVEYNDQVWNGNTQFTFVAENWLSQDPVLTVDGATEINMLSSGVFNFSLELMDPSNDIQIKVVTPFDVTSAFSVCTVFVRDKGSSFTCLPDELPQLMLSKEDGADTNAMATLDFGRIVNTGSRIDGTTSEDNVITGEFVVLLTNNTEIIEEEKYWLGISLLVDDAEIYSSQLAVTAKPLAPPGMTEDPVIVFYAIDYNDVLIGGSVGFVINITLEERITTALVVDMSMPYNKNAAVFSICSAKVVHVGFNMPCVGEAILDYYREDGIHTDYVQFNFGHITNTGQRHTDDDNTIMIHVTAQLMDEHPDVTLNSTFLVTSGVRYEMADNDVLWVAQIPVLVTDQAHVYSPDKMPSFEVRNRANDDYIYMNSAASFDFEMFIPPGTTFKNIHAKISTTVLSGKAVMGICRVDRVFLGDNFACSELNDFSIMYASSENDDIIDLVTVSIETFSNPEYDGDTTTGDNIVRFEVHVVMEEHVKIEDGMPLWIEFSVDINGNAFWSNQVSLIANFSLPDFDSVESKPQYDFYREPGRTRSLKVGEAALYYVAIGTPEQSVSSYELDVMVPNNTLSVCQARLVEAGKNLPCLDITKRAIYLADESDPSQIDEAVFDLGPIRNTGSTVASNASDSIILTQVIVQLRQAAIPSDDALLPADQHFSVGVSTSSQSYWTSEDYITVDVDPVSHNFDVLPDLILAKLTEESRVTAGGAAVFYVDIYVPPGTTGEYTIEFHGDVDDPHSTQICDVQVVSAGWNLPCVNGSHVQTRFVSSFDDGHFDVAGIEPFSITNVAVGGSLLDDDNKLRVQVVVQITIDLELHDVNDTTTDDKELSVGASVSLNSDTNTWLLQTPFTVSQHLIADETSAEPLFTLTPPYDGNITMSVGSEETFLVNISMPPMSTGMVMNISLPYVNDEARLTITRTSLVHIGKNFACSQFWEWEPVYTSDTGTTQNTTASYDFGVIFNHGISHYYQFKEYNQEDDELHVELTVQLTDHIDNVNQSIVPIEVTFSYSLGRYVTLHRDIQVVVFGDERPDLTFNITLDSTEPEELQQGDTIDGTVHLMHSSISSAHAHSVRVNLMIPNFLTFDDILVLEGHSPIITTGTYGVQFHIEQMFFTDIICFRFNLTIDPLRTIEIGSDLIKATIPADVIYYQRDNINESGTVVLGDNYHSHIEVLDISFIVAECIEAIDTSIFDPCQFTASSFSVSHLPSESAINSGLGWGPAVRDMAPYKGNEYIQLSFGDKYRITGVTIQYGAEDAYYVTKHILKHSNEGVVWTDYQENGVVLEFVNIYNDSSDVPFVEHILNDPIECRYIRISPTEYMPMENHIYEYPLMRFQLHGCRKTNDDTYMDVCQTTKPLPDLDQYERGFIVDPVDGAVFVCILEYIDGPIRCSCSRDRGDTWHDIDNNVANVIATIPSTRELYGIAQNKRAVMRSDDLGLTWNTVVFDNYLEYETDAFIEVVKARSVPFDFIEDEPHPSSVLEDVSGDEYYQWGAAKRGIFKRLGQVDTQAAVNDTSSLTFGSWILVDWRSTIVSMVTVTAKTNASAMHAGTGTNCTQPAAVIKTEFIESLYEVEIMQNHYHSTPFLVADVTNYEPADNCKQDVKILITDETFGSLFDLDSTSGAISVKDGSLLNAGQVYLSQVIAVYDDEELGLRHVLDTSDVKVSVVAVEDSDSHLNYKRSKRVVEQIVFAENVSLALERIGEVPGEIADLNIGTAVSLRLTITLPLQETDISVELYTTDGNITAVVICTPHIAFVGSNVIIKGDEQPVIDSSTGNPLQPDTATFHLERVTNTGIDTVNINSSQIIIEFTALLVDDANVEEGGTYRISAGAVYHNETSIWVGQVIFTTHMSTIWLPYEDVSFTLDIFDDTYSAVSLGGFVKYTYTIQVPVGTSIPCNVSFSSNPDLDAGDVSVCVVYVASVGSNLPCVDVAKQPDIEEEGPNGMINKVVMDMGYIYNVGIRNESYNMSQNTAVFILYSVESTTYTRPGDRMNFLINITLPEGVASLFVKVFLPFNDTANLAITNFQIIHVGDNIGCFDSMLEPRFISTDNSSQYDQASMDFGIIVNTGHTRSKGVWKEDDDMIIIDFEVLLTDAVENEVGSAHWVSCGASYANQLWIGQQEIVVSRDNSERPYLDFNVTSQDGVYNLNQGDTVSYNISLFHTLESTAEAYNVTVSVFLPPYISYHQGIWYDGIESLIITYQPNGLQLKLARLFFTDTVHFGFVVILDPDNMLDTLGEYIATTPVEQLYYMKHRVGNVNTAGSVFYDPGLKSVTYAFNVTGHHNVSDNNTCKMALGMEDGSILDCQITASFAPDEYAPAHYARLNNADGAWKSQARDGDQYRYLKIDLEDIFQITEIATQGGSGIGFNNEFYSGEISSFKLFYSTDDNLYTSAKPLDGLSSIFYHDYGTSVDSITYNKLLEPITARYVVVSIISFESTSSTLQAYTSLRIELYGCPDNTSQYFVCTEYCRFSDDGECDDGGDGHITSICNFGTDCTDLWTKNANSNDGECDDGGQDYVTSLCDHGTDCLDCGSRKPTDTSCEDSIVTTSPEEYDRGFVLDVDNRTLYVCDISRYYQFGDLLQGTEDTYRKIIRAKQWECYSSIDGSSWKKLNGMVRNILGYHRETHCIYGLSNENADRMHYISSEDGGETWSQISSYEWEIIQTDYSNFVSAIEVPYISTSGFNIVDSDIIPDLFVLDRWGASFSGMHFNESNTWMQILEWNSLSCA</sequence>
<keyword evidence="8" id="KW-1185">Reference proteome</keyword>
<evidence type="ECO:0000256" key="3">
    <source>
        <dbReference type="ARBA" id="ARBA00022525"/>
    </source>
</evidence>
<dbReference type="RefSeq" id="XP_006815853.1">
    <property type="nucleotide sequence ID" value="XM_006815790.1"/>
</dbReference>
<dbReference type="SMART" id="SM00231">
    <property type="entry name" value="FA58C"/>
    <property type="match status" value="2"/>
</dbReference>
<dbReference type="InterPro" id="IPR036278">
    <property type="entry name" value="Sialidase_sf"/>
</dbReference>
<evidence type="ECO:0000256" key="4">
    <source>
        <dbReference type="ARBA" id="ARBA00022889"/>
    </source>
</evidence>
<evidence type="ECO:0000313" key="9">
    <source>
        <dbReference type="RefSeq" id="XP_006815853.1"/>
    </source>
</evidence>
<evidence type="ECO:0000313" key="8">
    <source>
        <dbReference type="Proteomes" id="UP000694865"/>
    </source>
</evidence>
<dbReference type="SUPFAM" id="SSF49785">
    <property type="entry name" value="Galactose-binding domain-like"/>
    <property type="match status" value="2"/>
</dbReference>
<feature type="domain" description="F5/8 type C" evidence="7">
    <location>
        <begin position="2595"/>
        <end position="2760"/>
    </location>
</feature>
<protein>
    <submittedName>
        <fullName evidence="9">Uncharacterized protein LOC102801823</fullName>
    </submittedName>
</protein>
<dbReference type="PANTHER" id="PTHR46806:SF5">
    <property type="entry name" value="F5_8 TYPE C DOMAIN-CONTAINING PROTEIN"/>
    <property type="match status" value="1"/>
</dbReference>
<comment type="subcellular location">
    <subcellularLocation>
        <location evidence="1">Endomembrane system</location>
        <topology evidence="1">Peripheral membrane protein</topology>
    </subcellularLocation>
    <subcellularLocation>
        <location evidence="2">Secreted</location>
    </subcellularLocation>
</comment>
<evidence type="ECO:0000256" key="1">
    <source>
        <dbReference type="ARBA" id="ARBA00004184"/>
    </source>
</evidence>
<evidence type="ECO:0000256" key="5">
    <source>
        <dbReference type="ARBA" id="ARBA00023136"/>
    </source>
</evidence>
<name>A0ABM0M762_SACKO</name>
<reference evidence="9" key="1">
    <citation type="submission" date="2025-08" db="UniProtKB">
        <authorList>
            <consortium name="RefSeq"/>
        </authorList>
    </citation>
    <scope>IDENTIFICATION</scope>
    <source>
        <tissue evidence="9">Testes</tissue>
    </source>
</reference>